<dbReference type="SUPFAM" id="SSF54909">
    <property type="entry name" value="Dimeric alpha+beta barrel"/>
    <property type="match status" value="1"/>
</dbReference>
<keyword evidence="2" id="KW-1185">Reference proteome</keyword>
<sequence>MPRYLLIYKAETSQTPQTPEAAEEAMAAWGAWMETLGPKLVDPGNPVGKSWTVTAEGAREGGNKPPIMGYSILECDTLEEACALTAENPMVAGGGEVEVTPLVEMDI</sequence>
<evidence type="ECO:0000313" key="1">
    <source>
        <dbReference type="EMBL" id="SLN69174.1"/>
    </source>
</evidence>
<dbReference type="Gene3D" id="3.30.70.1060">
    <property type="entry name" value="Dimeric alpha+beta barrel"/>
    <property type="match status" value="1"/>
</dbReference>
<gene>
    <name evidence="1" type="ORF">PSM7751_03654</name>
</gene>
<organism evidence="1 2">
    <name type="scientific">Pseudooceanicola marinus</name>
    <dbReference type="NCBI Taxonomy" id="396013"/>
    <lineage>
        <taxon>Bacteria</taxon>
        <taxon>Pseudomonadati</taxon>
        <taxon>Pseudomonadota</taxon>
        <taxon>Alphaproteobacteria</taxon>
        <taxon>Rhodobacterales</taxon>
        <taxon>Paracoccaceae</taxon>
        <taxon>Pseudooceanicola</taxon>
    </lineage>
</organism>
<accession>A0A1X7A322</accession>
<dbReference type="EMBL" id="FWFN01000008">
    <property type="protein sequence ID" value="SLN69174.1"/>
    <property type="molecule type" value="Genomic_DNA"/>
</dbReference>
<dbReference type="RefSeq" id="WP_085889668.1">
    <property type="nucleotide sequence ID" value="NZ_FWFN01000008.1"/>
</dbReference>
<reference evidence="1 2" key="1">
    <citation type="submission" date="2017-03" db="EMBL/GenBank/DDBJ databases">
        <authorList>
            <person name="Afonso C.L."/>
            <person name="Miller P.J."/>
            <person name="Scott M.A."/>
            <person name="Spackman E."/>
            <person name="Goraichik I."/>
            <person name="Dimitrov K.M."/>
            <person name="Suarez D.L."/>
            <person name="Swayne D.E."/>
        </authorList>
    </citation>
    <scope>NUCLEOTIDE SEQUENCE [LARGE SCALE GENOMIC DNA]</scope>
    <source>
        <strain evidence="1 2">CECT 7751</strain>
    </source>
</reference>
<dbReference type="OrthoDB" id="5117987at2"/>
<dbReference type="AlphaFoldDB" id="A0A1X7A322"/>
<protein>
    <submittedName>
        <fullName evidence="1">Uncharacterized protein</fullName>
    </submittedName>
</protein>
<evidence type="ECO:0000313" key="2">
    <source>
        <dbReference type="Proteomes" id="UP000193963"/>
    </source>
</evidence>
<name>A0A1X7A322_9RHOB</name>
<dbReference type="InterPro" id="IPR011008">
    <property type="entry name" value="Dimeric_a/b-barrel"/>
</dbReference>
<proteinExistence type="predicted"/>
<dbReference type="Proteomes" id="UP000193963">
    <property type="component" value="Unassembled WGS sequence"/>
</dbReference>